<organism evidence="1 2">
    <name type="scientific">Parascaris univalens</name>
    <name type="common">Nematode worm</name>
    <dbReference type="NCBI Taxonomy" id="6257"/>
    <lineage>
        <taxon>Eukaryota</taxon>
        <taxon>Metazoa</taxon>
        <taxon>Ecdysozoa</taxon>
        <taxon>Nematoda</taxon>
        <taxon>Chromadorea</taxon>
        <taxon>Rhabditida</taxon>
        <taxon>Spirurina</taxon>
        <taxon>Ascaridomorpha</taxon>
        <taxon>Ascaridoidea</taxon>
        <taxon>Ascarididae</taxon>
        <taxon>Parascaris</taxon>
    </lineage>
</organism>
<evidence type="ECO:0000313" key="1">
    <source>
        <dbReference type="Proteomes" id="UP000887569"/>
    </source>
</evidence>
<dbReference type="AlphaFoldDB" id="A0A915CJB9"/>
<name>A0A915CJB9_PARUN</name>
<evidence type="ECO:0000313" key="2">
    <source>
        <dbReference type="WBParaSite" id="PgR275_g002_t05"/>
    </source>
</evidence>
<dbReference type="Proteomes" id="UP000887569">
    <property type="component" value="Unplaced"/>
</dbReference>
<dbReference type="WBParaSite" id="PgR275_g002_t05">
    <property type="protein sequence ID" value="PgR275_g002_t05"/>
    <property type="gene ID" value="PgR275_g002"/>
</dbReference>
<accession>A0A915CJB9</accession>
<sequence length="88" mass="10019">MLHRFSLRSSYFPSDLLRFDCFPLNSSSSSFNLPVLVTLSSSARIFCELVRLGVSSIGYILSPSPFTQHIKENLYGRLNVSTDRHIFM</sequence>
<proteinExistence type="predicted"/>
<keyword evidence="1" id="KW-1185">Reference proteome</keyword>
<protein>
    <submittedName>
        <fullName evidence="2">Secreted protein</fullName>
    </submittedName>
</protein>
<reference evidence="2" key="1">
    <citation type="submission" date="2022-11" db="UniProtKB">
        <authorList>
            <consortium name="WormBaseParasite"/>
        </authorList>
    </citation>
    <scope>IDENTIFICATION</scope>
</reference>